<protein>
    <submittedName>
        <fullName evidence="2">HPr family phosphocarrier protein</fullName>
    </submittedName>
</protein>
<dbReference type="InterPro" id="IPR000032">
    <property type="entry name" value="HPr-like"/>
</dbReference>
<dbReference type="InterPro" id="IPR035895">
    <property type="entry name" value="HPr-like_sf"/>
</dbReference>
<gene>
    <name evidence="2" type="ORF">EPJ76_08105</name>
</gene>
<dbReference type="PROSITE" id="PS51350">
    <property type="entry name" value="PTS_HPR_DOM"/>
    <property type="match status" value="1"/>
</dbReference>
<dbReference type="AlphaFoldDB" id="A0A5C8G0Q1"/>
<dbReference type="Proteomes" id="UP000322327">
    <property type="component" value="Unassembled WGS sequence"/>
</dbReference>
<dbReference type="Pfam" id="PF00381">
    <property type="entry name" value="PTS-HPr"/>
    <property type="match status" value="1"/>
</dbReference>
<evidence type="ECO:0000313" key="3">
    <source>
        <dbReference type="Proteomes" id="UP000322327"/>
    </source>
</evidence>
<reference evidence="2 3" key="1">
    <citation type="journal article" date="1992" name="Lakartidningen">
        <title>[Penicillin V and not amoxicillin is the first choice preparation in acute otitis].</title>
        <authorList>
            <person name="Kamme C."/>
            <person name="Lundgren K."/>
            <person name="Prellner K."/>
        </authorList>
    </citation>
    <scope>NUCLEOTIDE SEQUENCE [LARGE SCALE GENOMIC DNA]</scope>
    <source>
        <strain evidence="2 3">PC3053II</strain>
    </source>
</reference>
<organism evidence="2 3">
    <name type="scientific">Brachyspira aalborgi</name>
    <dbReference type="NCBI Taxonomy" id="29522"/>
    <lineage>
        <taxon>Bacteria</taxon>
        <taxon>Pseudomonadati</taxon>
        <taxon>Spirochaetota</taxon>
        <taxon>Spirochaetia</taxon>
        <taxon>Brachyspirales</taxon>
        <taxon>Brachyspiraceae</taxon>
        <taxon>Brachyspira</taxon>
    </lineage>
</organism>
<accession>A0A5C8G0Q1</accession>
<comment type="caution">
    <text evidence="2">The sequence shown here is derived from an EMBL/GenBank/DDBJ whole genome shotgun (WGS) entry which is preliminary data.</text>
</comment>
<proteinExistence type="predicted"/>
<dbReference type="SUPFAM" id="SSF55594">
    <property type="entry name" value="HPr-like"/>
    <property type="match status" value="1"/>
</dbReference>
<dbReference type="EMBL" id="SAYI01000018">
    <property type="protein sequence ID" value="TXJ55536.1"/>
    <property type="molecule type" value="Genomic_DNA"/>
</dbReference>
<evidence type="ECO:0000313" key="2">
    <source>
        <dbReference type="EMBL" id="TXJ55536.1"/>
    </source>
</evidence>
<evidence type="ECO:0000259" key="1">
    <source>
        <dbReference type="PROSITE" id="PS51350"/>
    </source>
</evidence>
<sequence length="90" mass="10636">MIVFEYKIKNLNNIHARPLSELAKIVKDSKCIVMIKKGREIKDIKKIISMIQLKLKLKLGDNVEISIKGKDKELEEIAYKEIWKFFIENF</sequence>
<dbReference type="RefSeq" id="WP_147531256.1">
    <property type="nucleotide sequence ID" value="NZ_SAYI01000018.1"/>
</dbReference>
<feature type="domain" description="HPr" evidence="1">
    <location>
        <begin position="1"/>
        <end position="90"/>
    </location>
</feature>
<name>A0A5C8G0Q1_9SPIR</name>
<dbReference type="Gene3D" id="3.30.1340.10">
    <property type="entry name" value="HPr-like"/>
    <property type="match status" value="1"/>
</dbReference>